<sequence length="216" mass="23008">MTTRSSSGPTGADSSTGKEVSRFKDRGRVSQALITTLVFLAMIWIVQIVNALSGYRLTSLGIHPQDLSRIWGILPAPFIHVDFGHLIANTPAVAVLLFLVALSGQKAVWASTTMTMLVAGAGVFAFGGENTVHVGASSLIYGWAVFLAIRGLFTRRILEILLGVVVIIVYAGLFWGIFPNQPGVSWQGHLFGAVGGGLAAWGSGRTVQKERAKTRS</sequence>
<name>A0A9D2QI42_9CORY</name>
<keyword evidence="8" id="KW-0378">Hydrolase</keyword>
<comment type="subcellular location">
    <subcellularLocation>
        <location evidence="1">Membrane</location>
        <topology evidence="1">Multi-pass membrane protein</topology>
    </subcellularLocation>
</comment>
<dbReference type="SUPFAM" id="SSF144091">
    <property type="entry name" value="Rhomboid-like"/>
    <property type="match status" value="1"/>
</dbReference>
<dbReference type="AlphaFoldDB" id="A0A9D2QI42"/>
<evidence type="ECO:0000259" key="7">
    <source>
        <dbReference type="Pfam" id="PF01694"/>
    </source>
</evidence>
<gene>
    <name evidence="8" type="ORF">H9751_10585</name>
</gene>
<dbReference type="PANTHER" id="PTHR43731:SF9">
    <property type="entry name" value="SLR1461 PROTEIN"/>
    <property type="match status" value="1"/>
</dbReference>
<feature type="transmembrane region" description="Helical" evidence="6">
    <location>
        <begin position="73"/>
        <end position="100"/>
    </location>
</feature>
<feature type="domain" description="Peptidase S54 rhomboid" evidence="7">
    <location>
        <begin position="69"/>
        <end position="202"/>
    </location>
</feature>
<dbReference type="InterPro" id="IPR022764">
    <property type="entry name" value="Peptidase_S54_rhomboid_dom"/>
</dbReference>
<dbReference type="Gene3D" id="1.20.1540.10">
    <property type="entry name" value="Rhomboid-like"/>
    <property type="match status" value="1"/>
</dbReference>
<dbReference type="GO" id="GO:0006508">
    <property type="term" value="P:proteolysis"/>
    <property type="evidence" value="ECO:0007669"/>
    <property type="project" value="UniProtKB-KW"/>
</dbReference>
<dbReference type="InterPro" id="IPR035952">
    <property type="entry name" value="Rhomboid-like_sf"/>
</dbReference>
<evidence type="ECO:0000313" key="9">
    <source>
        <dbReference type="Proteomes" id="UP000823858"/>
    </source>
</evidence>
<evidence type="ECO:0000256" key="2">
    <source>
        <dbReference type="ARBA" id="ARBA00022692"/>
    </source>
</evidence>
<evidence type="ECO:0000256" key="5">
    <source>
        <dbReference type="SAM" id="MobiDB-lite"/>
    </source>
</evidence>
<dbReference type="Proteomes" id="UP000823858">
    <property type="component" value="Unassembled WGS sequence"/>
</dbReference>
<proteinExistence type="predicted"/>
<evidence type="ECO:0000313" key="8">
    <source>
        <dbReference type="EMBL" id="HJC85967.1"/>
    </source>
</evidence>
<organism evidence="8 9">
    <name type="scientific">Candidatus Corynebacterium faecigallinarum</name>
    <dbReference type="NCBI Taxonomy" id="2838528"/>
    <lineage>
        <taxon>Bacteria</taxon>
        <taxon>Bacillati</taxon>
        <taxon>Actinomycetota</taxon>
        <taxon>Actinomycetes</taxon>
        <taxon>Mycobacteriales</taxon>
        <taxon>Corynebacteriaceae</taxon>
        <taxon>Corynebacterium</taxon>
    </lineage>
</organism>
<reference evidence="8" key="2">
    <citation type="submission" date="2021-04" db="EMBL/GenBank/DDBJ databases">
        <authorList>
            <person name="Gilroy R."/>
        </authorList>
    </citation>
    <scope>NUCLEOTIDE SEQUENCE</scope>
    <source>
        <strain evidence="8">ChiHjej13B12-4958</strain>
    </source>
</reference>
<feature type="transmembrane region" description="Helical" evidence="6">
    <location>
        <begin position="184"/>
        <end position="203"/>
    </location>
</feature>
<keyword evidence="3 6" id="KW-1133">Transmembrane helix</keyword>
<accession>A0A9D2QI42</accession>
<reference evidence="8" key="1">
    <citation type="journal article" date="2021" name="PeerJ">
        <title>Extensive microbial diversity within the chicken gut microbiome revealed by metagenomics and culture.</title>
        <authorList>
            <person name="Gilroy R."/>
            <person name="Ravi A."/>
            <person name="Getino M."/>
            <person name="Pursley I."/>
            <person name="Horton D.L."/>
            <person name="Alikhan N.F."/>
            <person name="Baker D."/>
            <person name="Gharbi K."/>
            <person name="Hall N."/>
            <person name="Watson M."/>
            <person name="Adriaenssens E.M."/>
            <person name="Foster-Nyarko E."/>
            <person name="Jarju S."/>
            <person name="Secka A."/>
            <person name="Antonio M."/>
            <person name="Oren A."/>
            <person name="Chaudhuri R.R."/>
            <person name="La Ragione R."/>
            <person name="Hildebrand F."/>
            <person name="Pallen M.J."/>
        </authorList>
    </citation>
    <scope>NUCLEOTIDE SEQUENCE</scope>
    <source>
        <strain evidence="8">ChiHjej13B12-4958</strain>
    </source>
</reference>
<keyword evidence="8" id="KW-0645">Protease</keyword>
<evidence type="ECO:0000256" key="1">
    <source>
        <dbReference type="ARBA" id="ARBA00004141"/>
    </source>
</evidence>
<feature type="transmembrane region" description="Helical" evidence="6">
    <location>
        <begin position="132"/>
        <end position="153"/>
    </location>
</feature>
<protein>
    <submittedName>
        <fullName evidence="8">Rhomboid family intramembrane serine protease</fullName>
    </submittedName>
</protein>
<evidence type="ECO:0000256" key="4">
    <source>
        <dbReference type="ARBA" id="ARBA00023136"/>
    </source>
</evidence>
<feature type="transmembrane region" description="Helical" evidence="6">
    <location>
        <begin position="32"/>
        <end position="53"/>
    </location>
</feature>
<dbReference type="EMBL" id="DWVP01000024">
    <property type="protein sequence ID" value="HJC85967.1"/>
    <property type="molecule type" value="Genomic_DNA"/>
</dbReference>
<dbReference type="PANTHER" id="PTHR43731">
    <property type="entry name" value="RHOMBOID PROTEASE"/>
    <property type="match status" value="1"/>
</dbReference>
<feature type="region of interest" description="Disordered" evidence="5">
    <location>
        <begin position="1"/>
        <end position="20"/>
    </location>
</feature>
<dbReference type="GO" id="GO:0016020">
    <property type="term" value="C:membrane"/>
    <property type="evidence" value="ECO:0007669"/>
    <property type="project" value="UniProtKB-SubCell"/>
</dbReference>
<dbReference type="InterPro" id="IPR050925">
    <property type="entry name" value="Rhomboid_protease_S54"/>
</dbReference>
<feature type="compositionally biased region" description="Polar residues" evidence="5">
    <location>
        <begin position="1"/>
        <end position="18"/>
    </location>
</feature>
<feature type="transmembrane region" description="Helical" evidence="6">
    <location>
        <begin position="107"/>
        <end position="126"/>
    </location>
</feature>
<comment type="caution">
    <text evidence="8">The sequence shown here is derived from an EMBL/GenBank/DDBJ whole genome shotgun (WGS) entry which is preliminary data.</text>
</comment>
<dbReference type="GO" id="GO:0004252">
    <property type="term" value="F:serine-type endopeptidase activity"/>
    <property type="evidence" value="ECO:0007669"/>
    <property type="project" value="InterPro"/>
</dbReference>
<evidence type="ECO:0000256" key="3">
    <source>
        <dbReference type="ARBA" id="ARBA00022989"/>
    </source>
</evidence>
<dbReference type="Pfam" id="PF01694">
    <property type="entry name" value="Rhomboid"/>
    <property type="match status" value="1"/>
</dbReference>
<feature type="transmembrane region" description="Helical" evidence="6">
    <location>
        <begin position="160"/>
        <end position="178"/>
    </location>
</feature>
<keyword evidence="2 6" id="KW-0812">Transmembrane</keyword>
<keyword evidence="4 6" id="KW-0472">Membrane</keyword>
<evidence type="ECO:0000256" key="6">
    <source>
        <dbReference type="SAM" id="Phobius"/>
    </source>
</evidence>